<evidence type="ECO:0000256" key="4">
    <source>
        <dbReference type="ARBA" id="ARBA00022801"/>
    </source>
</evidence>
<keyword evidence="5" id="KW-1133">Transmembrane helix</keyword>
<dbReference type="CDD" id="cd01610">
    <property type="entry name" value="PAP2_like"/>
    <property type="match status" value="1"/>
</dbReference>
<evidence type="ECO:0000313" key="8">
    <source>
        <dbReference type="EMBL" id="AEV72543.1"/>
    </source>
</evidence>
<dbReference type="SUPFAM" id="SSF48317">
    <property type="entry name" value="Acid phosphatase/Vanadium-dependent haloperoxidase"/>
    <property type="match status" value="1"/>
</dbReference>
<evidence type="ECO:0000256" key="2">
    <source>
        <dbReference type="ARBA" id="ARBA00022475"/>
    </source>
</evidence>
<dbReference type="GO" id="GO:0005886">
    <property type="term" value="C:plasma membrane"/>
    <property type="evidence" value="ECO:0007669"/>
    <property type="project" value="UniProtKB-SubCell"/>
</dbReference>
<dbReference type="PANTHER" id="PTHR14969">
    <property type="entry name" value="SPHINGOSINE-1-PHOSPHATE PHOSPHOHYDROLASE"/>
    <property type="match status" value="1"/>
</dbReference>
<evidence type="ECO:0000256" key="1">
    <source>
        <dbReference type="ARBA" id="ARBA00004651"/>
    </source>
</evidence>
<evidence type="ECO:0000256" key="3">
    <source>
        <dbReference type="ARBA" id="ARBA00022692"/>
    </source>
</evidence>
<dbReference type="OrthoDB" id="4333485at2"/>
<feature type="domain" description="Phosphatidic acid phosphatase type 2/haloperoxidase" evidence="7">
    <location>
        <begin position="62"/>
        <end position="164"/>
    </location>
</feature>
<dbReference type="SMART" id="SM00014">
    <property type="entry name" value="acidPPc"/>
    <property type="match status" value="1"/>
</dbReference>
<dbReference type="AlphaFoldDB" id="G8RNL3"/>
<name>G8RNL3_MYCRN</name>
<protein>
    <submittedName>
        <fullName evidence="8">Membrane-associated phospholipid phosphatase</fullName>
    </submittedName>
</protein>
<dbReference type="RefSeq" id="WP_014210357.1">
    <property type="nucleotide sequence ID" value="NC_016604.1"/>
</dbReference>
<dbReference type="Proteomes" id="UP000005442">
    <property type="component" value="Chromosome"/>
</dbReference>
<dbReference type="InterPro" id="IPR000326">
    <property type="entry name" value="PAP2/HPO"/>
</dbReference>
<keyword evidence="9" id="KW-1185">Reference proteome</keyword>
<dbReference type="Gene3D" id="1.20.144.10">
    <property type="entry name" value="Phosphatidic acid phosphatase type 2/haloperoxidase"/>
    <property type="match status" value="1"/>
</dbReference>
<keyword evidence="3" id="KW-0812">Transmembrane</keyword>
<dbReference type="STRING" id="710685.MycrhN_1936"/>
<dbReference type="Pfam" id="PF01569">
    <property type="entry name" value="PAP2"/>
    <property type="match status" value="1"/>
</dbReference>
<evidence type="ECO:0000256" key="6">
    <source>
        <dbReference type="ARBA" id="ARBA00023136"/>
    </source>
</evidence>
<dbReference type="InterPro" id="IPR036938">
    <property type="entry name" value="PAP2/HPO_sf"/>
</dbReference>
<organism evidence="8 9">
    <name type="scientific">Mycolicibacterium rhodesiae (strain NBB3)</name>
    <name type="common">Mycobacterium rhodesiae</name>
    <dbReference type="NCBI Taxonomy" id="710685"/>
    <lineage>
        <taxon>Bacteria</taxon>
        <taxon>Bacillati</taxon>
        <taxon>Actinomycetota</taxon>
        <taxon>Actinomycetes</taxon>
        <taxon>Mycobacteriales</taxon>
        <taxon>Mycobacteriaceae</taxon>
        <taxon>Mycolicibacterium</taxon>
    </lineage>
</organism>
<proteinExistence type="predicted"/>
<keyword evidence="2" id="KW-1003">Cell membrane</keyword>
<dbReference type="GO" id="GO:0016787">
    <property type="term" value="F:hydrolase activity"/>
    <property type="evidence" value="ECO:0007669"/>
    <property type="project" value="UniProtKB-KW"/>
</dbReference>
<sequence>MAESPHGEDAALVAVQSALADRPGVLAGARTLSHFGEHSLGWLAVAALGALLAPARRRAWLAAGAGAFLAHAAAVVIKRVVRRERPHHPAIAVNVSTPSRLSFPSAHATSTTAASILLGRATGLPLPAILVPPMALSRLVLGVHYPSDVLTGVAVGAAVAKAVTMVTERGEGV</sequence>
<evidence type="ECO:0000256" key="5">
    <source>
        <dbReference type="ARBA" id="ARBA00022989"/>
    </source>
</evidence>
<evidence type="ECO:0000259" key="7">
    <source>
        <dbReference type="SMART" id="SM00014"/>
    </source>
</evidence>
<evidence type="ECO:0000313" key="9">
    <source>
        <dbReference type="Proteomes" id="UP000005442"/>
    </source>
</evidence>
<dbReference type="HOGENOM" id="CLU_072573_7_1_11"/>
<dbReference type="PANTHER" id="PTHR14969:SF62">
    <property type="entry name" value="DECAPRENYLPHOSPHORYL-5-PHOSPHORIBOSE PHOSPHATASE RV3807C-RELATED"/>
    <property type="match status" value="1"/>
</dbReference>
<dbReference type="PATRIC" id="fig|710685.3.peg.1946"/>
<accession>G8RNL3</accession>
<comment type="subcellular location">
    <subcellularLocation>
        <location evidence="1">Cell membrane</location>
        <topology evidence="1">Multi-pass membrane protein</topology>
    </subcellularLocation>
</comment>
<keyword evidence="4" id="KW-0378">Hydrolase</keyword>
<dbReference type="EMBL" id="CP003169">
    <property type="protein sequence ID" value="AEV72543.1"/>
    <property type="molecule type" value="Genomic_DNA"/>
</dbReference>
<gene>
    <name evidence="8" type="ordered locus">MycrhN_1936</name>
</gene>
<keyword evidence="6" id="KW-0472">Membrane</keyword>
<dbReference type="KEGG" id="mrh:MycrhN_1936"/>
<dbReference type="eggNOG" id="COG0671">
    <property type="taxonomic scope" value="Bacteria"/>
</dbReference>
<reference evidence="8 9" key="1">
    <citation type="submission" date="2011-12" db="EMBL/GenBank/DDBJ databases">
        <title>Complete sequence of Mycobacterium rhodesiae NBB3.</title>
        <authorList>
            <consortium name="US DOE Joint Genome Institute"/>
            <person name="Lucas S."/>
            <person name="Han J."/>
            <person name="Lapidus A."/>
            <person name="Cheng J.-F."/>
            <person name="Goodwin L."/>
            <person name="Pitluck S."/>
            <person name="Peters L."/>
            <person name="Mikhailova N."/>
            <person name="Gu W."/>
            <person name="Detter J.C."/>
            <person name="Han C."/>
            <person name="Tapia R."/>
            <person name="Land M."/>
            <person name="Hauser L."/>
            <person name="Kyrpides N."/>
            <person name="Ivanova N."/>
            <person name="Pagani I."/>
            <person name="Mattes T."/>
            <person name="Holmes A."/>
            <person name="Rutledge P."/>
            <person name="Paulsen I."/>
            <person name="Coleman N."/>
            <person name="Woyke T."/>
        </authorList>
    </citation>
    <scope>NUCLEOTIDE SEQUENCE [LARGE SCALE GENOMIC DNA]</scope>
    <source>
        <strain evidence="8 9">NBB3</strain>
    </source>
</reference>